<dbReference type="Gene3D" id="3.30.505.10">
    <property type="entry name" value="SH2 domain"/>
    <property type="match status" value="1"/>
</dbReference>
<evidence type="ECO:0000256" key="15">
    <source>
        <dbReference type="SAM" id="Phobius"/>
    </source>
</evidence>
<feature type="region of interest" description="Disordered" evidence="14">
    <location>
        <begin position="384"/>
        <end position="435"/>
    </location>
</feature>
<evidence type="ECO:0000256" key="8">
    <source>
        <dbReference type="ARBA" id="ARBA00023137"/>
    </source>
</evidence>
<keyword evidence="6 12" id="KW-0727">SH2 domain</keyword>
<evidence type="ECO:0000256" key="5">
    <source>
        <dbReference type="ARBA" id="ARBA00022777"/>
    </source>
</evidence>
<dbReference type="Gene3D" id="1.10.510.10">
    <property type="entry name" value="Transferase(Phosphotransferase) domain 1"/>
    <property type="match status" value="1"/>
</dbReference>
<dbReference type="SUPFAM" id="SSF55550">
    <property type="entry name" value="SH2 domain"/>
    <property type="match status" value="1"/>
</dbReference>
<keyword evidence="11" id="KW-0862">Zinc</keyword>
<dbReference type="InterPro" id="IPR036860">
    <property type="entry name" value="SH2_dom_sf"/>
</dbReference>
<dbReference type="PROSITE" id="PS50001">
    <property type="entry name" value="SH2"/>
    <property type="match status" value="1"/>
</dbReference>
<dbReference type="SMART" id="SM00355">
    <property type="entry name" value="ZnF_C2H2"/>
    <property type="match status" value="1"/>
</dbReference>
<keyword evidence="11" id="KW-0479">Metal-binding</keyword>
<keyword evidence="9" id="KW-0206">Cytoskeleton</keyword>
<evidence type="ECO:0000256" key="3">
    <source>
        <dbReference type="ARBA" id="ARBA00009131"/>
    </source>
</evidence>
<feature type="domain" description="C2H2-type" evidence="18">
    <location>
        <begin position="244"/>
        <end position="272"/>
    </location>
</feature>
<feature type="region of interest" description="Disordered" evidence="14">
    <location>
        <begin position="47"/>
        <end position="79"/>
    </location>
</feature>
<dbReference type="InterPro" id="IPR001245">
    <property type="entry name" value="Ser-Thr/Tyr_kinase_cat_dom"/>
</dbReference>
<dbReference type="SMART" id="SM00256">
    <property type="entry name" value="FBOX"/>
    <property type="match status" value="1"/>
</dbReference>
<comment type="caution">
    <text evidence="20">The sequence shown here is derived from an EMBL/GenBank/DDBJ whole genome shotgun (WGS) entry which is preliminary data.</text>
</comment>
<keyword evidence="5" id="KW-0418">Kinase</keyword>
<dbReference type="PROSITE" id="PS50157">
    <property type="entry name" value="ZINC_FINGER_C2H2_2"/>
    <property type="match status" value="1"/>
</dbReference>
<feature type="transmembrane region" description="Helical" evidence="15">
    <location>
        <begin position="1034"/>
        <end position="1060"/>
    </location>
</feature>
<organism evidence="20 21">
    <name type="scientific">Planoprotostelium fungivorum</name>
    <dbReference type="NCBI Taxonomy" id="1890364"/>
    <lineage>
        <taxon>Eukaryota</taxon>
        <taxon>Amoebozoa</taxon>
        <taxon>Evosea</taxon>
        <taxon>Variosea</taxon>
        <taxon>Cavosteliida</taxon>
        <taxon>Cavosteliaceae</taxon>
        <taxon>Planoprotostelium</taxon>
    </lineage>
</organism>
<keyword evidence="15" id="KW-1133">Transmembrane helix</keyword>
<dbReference type="PROSITE" id="PS50011">
    <property type="entry name" value="PROTEIN_KINASE_DOM"/>
    <property type="match status" value="1"/>
</dbReference>
<dbReference type="CDD" id="cd00173">
    <property type="entry name" value="SH2"/>
    <property type="match status" value="1"/>
</dbReference>
<evidence type="ECO:0000259" key="18">
    <source>
        <dbReference type="PROSITE" id="PS50157"/>
    </source>
</evidence>
<dbReference type="Proteomes" id="UP000241769">
    <property type="component" value="Unassembled WGS sequence"/>
</dbReference>
<dbReference type="Gene3D" id="2.30.29.30">
    <property type="entry name" value="Pleckstrin-homology domain (PH domain)/Phosphotyrosine-binding domain (PTB)"/>
    <property type="match status" value="1"/>
</dbReference>
<evidence type="ECO:0000256" key="11">
    <source>
        <dbReference type="PROSITE-ProRule" id="PRU00042"/>
    </source>
</evidence>
<keyword evidence="4" id="KW-0808">Transferase</keyword>
<dbReference type="GO" id="GO:0060271">
    <property type="term" value="P:cilium assembly"/>
    <property type="evidence" value="ECO:0007669"/>
    <property type="project" value="TreeGrafter"/>
</dbReference>
<feature type="region of interest" description="Disordered" evidence="14">
    <location>
        <begin position="456"/>
        <end position="536"/>
    </location>
</feature>
<dbReference type="GO" id="GO:0005814">
    <property type="term" value="C:centriole"/>
    <property type="evidence" value="ECO:0007669"/>
    <property type="project" value="UniProtKB-SubCell"/>
</dbReference>
<feature type="coiled-coil region" evidence="13">
    <location>
        <begin position="163"/>
        <end position="204"/>
    </location>
</feature>
<feature type="compositionally biased region" description="Basic and acidic residues" evidence="14">
    <location>
        <begin position="466"/>
        <end position="475"/>
    </location>
</feature>
<dbReference type="GO" id="GO:0008270">
    <property type="term" value="F:zinc ion binding"/>
    <property type="evidence" value="ECO:0007669"/>
    <property type="project" value="UniProtKB-KW"/>
</dbReference>
<gene>
    <name evidence="20" type="ORF">PROFUN_04982</name>
</gene>
<comment type="similarity">
    <text evidence="3">Belongs to the DZIP C2H2-type zinc-finger protein family.</text>
</comment>
<dbReference type="InterPro" id="IPR032714">
    <property type="entry name" value="DZIP1_N"/>
</dbReference>
<dbReference type="SUPFAM" id="SSF50729">
    <property type="entry name" value="PH domain-like"/>
    <property type="match status" value="1"/>
</dbReference>
<dbReference type="EMBL" id="MDYQ01000024">
    <property type="protein sequence ID" value="PRP87000.1"/>
    <property type="molecule type" value="Genomic_DNA"/>
</dbReference>
<evidence type="ECO:0000259" key="17">
    <source>
        <dbReference type="PROSITE" id="PS50011"/>
    </source>
</evidence>
<dbReference type="GO" id="GO:0036064">
    <property type="term" value="C:ciliary basal body"/>
    <property type="evidence" value="ECO:0007669"/>
    <property type="project" value="TreeGrafter"/>
</dbReference>
<evidence type="ECO:0000256" key="6">
    <source>
        <dbReference type="ARBA" id="ARBA00022999"/>
    </source>
</evidence>
<dbReference type="Gene3D" id="3.30.160.60">
    <property type="entry name" value="Classic Zinc Finger"/>
    <property type="match status" value="1"/>
</dbReference>
<evidence type="ECO:0000256" key="9">
    <source>
        <dbReference type="ARBA" id="ARBA00023212"/>
    </source>
</evidence>
<keyword evidence="9" id="KW-0963">Cytoplasm</keyword>
<sequence length="1818" mass="207729">MSYGMPPPHVNMYNVHGMGPSPVLPPPSHHHQLFGASGGGYSRAPPANFMSSASFRQPSHHPHPQQKHTNIAGKPPPGGGHFYFRERRGHYDWRSLATIDIDRIAREVDIDALQQFIDNVTFADVLSETSHRVCDAEFLKIIRLSQFIIEYLIFVQNTLDTENNNLKAEIATFAREQEMYKEQNMKQEDEVMTLRREIRKLKKSVNVYELLLKLPNSVRDPGGAGVGRGVVTENVMTNPSGNFHQCPLCSKTFSGFGFLQAHMERRHKGQYDPSIFIMDAIGRVPQPKPAVEENPALMELRQLKENLLQETEKFKSSEREMKQRVEDTISKERESIRLREDELDRLKSLQQNKFEDEMRRLKESLKQEMYDHKAAMREEDRKAAALKEQTRVEPPPPKIPEPTGPSWKEMQEIERKMQEALSQQAEQHQRQLEEMRRQAEIDRLRAEQIALQREKELEAARQAAKNKKEMEEQALARKNSLPPEIELPPRRNSRPPKMEEPPVRKNSRVKPPPPPPEPEPEPELFEDAHGELEDSIDIVGETLQDELDEISSVTETELSEDEIPEPGEYNPISDRPYIQSIYHQTEEQIVVSRDFVEKQLRSELKRRGINESTGRLSDHQFEEQMRYIREQREMSGFSRDAAVSEVDKTLSRASLIPLGQNFRPPKGRGAVLSASSSFSKRKSDTFDIGSRKKGSLASSQSLLRSTYQTTSFSSSGSSTRLTERKFAQKCLRTQFVGRMKNSTHIKNARPHSCPHIVNMYPLNIRHIPLSRVTQHQEMMFDLRSTAFYGLLLIVTCVVMSRMLSKTLVLMPSDSSDDKSAPLLPDEVLLHVFQNLSIQENMSCSLVSRQFHSVSRDNVNATCVQIHTDIIKELWRYYHLRDFRNIDISGDQCYHQAYVRRFTSVYPKQSGFRYFLSLCAEYSSSIVTGTRHFYLLALVPVQISLFSVVVLHCRYVIPKIDIDWTIFENLHGDSFVAVLLVLILFTVLFLHMLALLLPITTSVCGHFVEPVFVFVARYCARSAIQTQFLEDHPTLCVLLGGLILSLAVAAIITGAICAAVVHRIMSTFVQKRRELKSYLVRRERDVLQVVNRNSGSRASPILRCTKWLPTSKAFRFPSASAKRQSRPEESTGTLVLLRIPRERLRRGTGFSSEGEALLKAVGKDSNREFNIFGGAVAIETMIRSKITSSFRNRSRDKGGVALPVDDTALSGWLLMKGGTIKRQKKYFCTLSLIDDSLYYHSDENLNQVKGSVHLSLYDETGIELKPMIAKDGSLNIYLETSSEKERDLWFQLIRSRPRRRSSAPEKLNTENTSSTIYIPTDVLTQTPFTIGADFHSGYLHKLERCCYKTLKGLVAPISLSKMKMSVESFIIMRQNLVRVLGVTTSQDDVLIITEPLEGNTLKDIMFKKRDVPQKIQLCVKLSEALTSMHEAGITHGSLNPKYLLVKDSKVSITDYWTARISEKFPSIVVEQEARYVAPETRNPNETTEVSLRTTQRQSDVYSFGFIMWEIMTGTSAWFDQTEEEIYSAAAEGNRPNLFQCGVLSEMIKTCWGPADERPTFDHMSKELKLILSTLEKITPEMLMQTIRYHENQSSSSIANFYSIPEFKRKERGLQSQSSSQFMQPPGKMSQLSVDSANRLRPPDAVHPRRASGPNHLDDIFSQGTVPWSKFVTESEREIQSEPHVLYVRYLTRSDSQMHFFTFSDISLVVGYPWFFGQVTLDQCINTLKTQEDGCFMVRFSSKARCYTISATYKETVYHWRMILLKEEGHMSFTLEDLTFGSLRELLEYYKVNKLSVGGEPVFTLGRAFTVSNQYTSVSS</sequence>
<keyword evidence="10" id="KW-0966">Cell projection</keyword>
<evidence type="ECO:0000259" key="16">
    <source>
        <dbReference type="PROSITE" id="PS50001"/>
    </source>
</evidence>
<evidence type="ECO:0000256" key="10">
    <source>
        <dbReference type="ARBA" id="ARBA00023273"/>
    </source>
</evidence>
<keyword evidence="15" id="KW-0472">Membrane</keyword>
<dbReference type="CDD" id="cd00821">
    <property type="entry name" value="PH"/>
    <property type="match status" value="1"/>
</dbReference>
<evidence type="ECO:0000313" key="21">
    <source>
        <dbReference type="Proteomes" id="UP000241769"/>
    </source>
</evidence>
<dbReference type="GO" id="GO:0005737">
    <property type="term" value="C:cytoplasm"/>
    <property type="evidence" value="ECO:0007669"/>
    <property type="project" value="TreeGrafter"/>
</dbReference>
<dbReference type="GO" id="GO:0004713">
    <property type="term" value="F:protein tyrosine kinase activity"/>
    <property type="evidence" value="ECO:0007669"/>
    <property type="project" value="UniProtKB-KW"/>
</dbReference>
<dbReference type="InterPro" id="IPR036047">
    <property type="entry name" value="F-box-like_dom_sf"/>
</dbReference>
<dbReference type="GO" id="GO:0005524">
    <property type="term" value="F:ATP binding"/>
    <property type="evidence" value="ECO:0007669"/>
    <property type="project" value="InterPro"/>
</dbReference>
<dbReference type="InterPro" id="IPR000719">
    <property type="entry name" value="Prot_kinase_dom"/>
</dbReference>
<dbReference type="Gene3D" id="1.20.1280.50">
    <property type="match status" value="1"/>
</dbReference>
<dbReference type="SMART" id="SM00252">
    <property type="entry name" value="SH2"/>
    <property type="match status" value="1"/>
</dbReference>
<dbReference type="Pfam" id="PF07714">
    <property type="entry name" value="PK_Tyr_Ser-Thr"/>
    <property type="match status" value="1"/>
</dbReference>
<feature type="transmembrane region" description="Helical" evidence="15">
    <location>
        <begin position="932"/>
        <end position="956"/>
    </location>
</feature>
<dbReference type="OrthoDB" id="515971at2759"/>
<evidence type="ECO:0000256" key="2">
    <source>
        <dbReference type="ARBA" id="ARBA00004120"/>
    </source>
</evidence>
<feature type="transmembrane region" description="Helical" evidence="15">
    <location>
        <begin position="786"/>
        <end position="804"/>
    </location>
</feature>
<keyword evidence="15" id="KW-0812">Transmembrane</keyword>
<feature type="domain" description="Protein kinase" evidence="17">
    <location>
        <begin position="1261"/>
        <end position="1568"/>
    </location>
</feature>
<comment type="subcellular location">
    <subcellularLocation>
        <location evidence="2">Cytoplasm</location>
        <location evidence="2">Cytoskeleton</location>
        <location evidence="2">Cilium basal body</location>
    </subcellularLocation>
    <subcellularLocation>
        <location evidence="1">Cytoplasm</location>
        <location evidence="1">Cytoskeleton</location>
        <location evidence="1">Microtubule organizing center</location>
        <location evidence="1">Centrosome</location>
        <location evidence="1">Centriole</location>
    </subcellularLocation>
</comment>
<feature type="region of interest" description="Disordered" evidence="14">
    <location>
        <begin position="1612"/>
        <end position="1654"/>
    </location>
</feature>
<dbReference type="PROSITE" id="PS00028">
    <property type="entry name" value="ZINC_FINGER_C2H2_1"/>
    <property type="match status" value="1"/>
</dbReference>
<dbReference type="InterPro" id="IPR011009">
    <property type="entry name" value="Kinase-like_dom_sf"/>
</dbReference>
<evidence type="ECO:0000256" key="4">
    <source>
        <dbReference type="ARBA" id="ARBA00022679"/>
    </source>
</evidence>
<keyword evidence="7 13" id="KW-0175">Coiled coil</keyword>
<dbReference type="SUPFAM" id="SSF56112">
    <property type="entry name" value="Protein kinase-like (PK-like)"/>
    <property type="match status" value="1"/>
</dbReference>
<dbReference type="InParanoid" id="A0A2P6NSV4"/>
<protein>
    <submittedName>
        <fullName evidence="20">Zinc finger protein</fullName>
    </submittedName>
</protein>
<evidence type="ECO:0000256" key="1">
    <source>
        <dbReference type="ARBA" id="ARBA00004114"/>
    </source>
</evidence>
<dbReference type="Pfam" id="PF12937">
    <property type="entry name" value="F-box-like"/>
    <property type="match status" value="1"/>
</dbReference>
<keyword evidence="11" id="KW-0863">Zinc-finger</keyword>
<keyword evidence="8" id="KW-0829">Tyrosine-protein kinase</keyword>
<dbReference type="InterPro" id="IPR001810">
    <property type="entry name" value="F-box_dom"/>
</dbReference>
<feature type="region of interest" description="Disordered" evidence="14">
    <location>
        <begin position="553"/>
        <end position="572"/>
    </location>
</feature>
<evidence type="ECO:0000256" key="14">
    <source>
        <dbReference type="SAM" id="MobiDB-lite"/>
    </source>
</evidence>
<dbReference type="PANTHER" id="PTHR21502:SF3">
    <property type="entry name" value="CILIUM ASSEMBLY PROTEIN DZIP1L"/>
    <property type="match status" value="1"/>
</dbReference>
<feature type="transmembrane region" description="Helical" evidence="15">
    <location>
        <begin position="976"/>
        <end position="996"/>
    </location>
</feature>
<evidence type="ECO:0000256" key="7">
    <source>
        <dbReference type="ARBA" id="ARBA00023054"/>
    </source>
</evidence>
<evidence type="ECO:0000256" key="13">
    <source>
        <dbReference type="SAM" id="Coils"/>
    </source>
</evidence>
<name>A0A2P6NSV4_9EUKA</name>
<dbReference type="InterPro" id="IPR011993">
    <property type="entry name" value="PH-like_dom_sf"/>
</dbReference>
<dbReference type="PROSITE" id="PS50181">
    <property type="entry name" value="FBOX"/>
    <property type="match status" value="1"/>
</dbReference>
<dbReference type="Pfam" id="PF13815">
    <property type="entry name" value="Dzip-like_N"/>
    <property type="match status" value="1"/>
</dbReference>
<dbReference type="InterPro" id="IPR013087">
    <property type="entry name" value="Znf_C2H2_type"/>
</dbReference>
<dbReference type="InterPro" id="IPR000980">
    <property type="entry name" value="SH2"/>
</dbReference>
<dbReference type="SUPFAM" id="SSF81383">
    <property type="entry name" value="F-box domain"/>
    <property type="match status" value="1"/>
</dbReference>
<evidence type="ECO:0000313" key="20">
    <source>
        <dbReference type="EMBL" id="PRP87000.1"/>
    </source>
</evidence>
<feature type="domain" description="SH2" evidence="16">
    <location>
        <begin position="1712"/>
        <end position="1807"/>
    </location>
</feature>
<feature type="compositionally biased region" description="Basic and acidic residues" evidence="14">
    <location>
        <begin position="409"/>
        <end position="418"/>
    </location>
</feature>
<accession>A0A2P6NSV4</accession>
<feature type="domain" description="F-box" evidence="19">
    <location>
        <begin position="817"/>
        <end position="877"/>
    </location>
</feature>
<evidence type="ECO:0000256" key="12">
    <source>
        <dbReference type="PROSITE-ProRule" id="PRU00191"/>
    </source>
</evidence>
<dbReference type="PANTHER" id="PTHR21502">
    <property type="entry name" value="ZINC FINGER PROTEIN DZIP1"/>
    <property type="match status" value="1"/>
</dbReference>
<dbReference type="Pfam" id="PF00017">
    <property type="entry name" value="SH2"/>
    <property type="match status" value="1"/>
</dbReference>
<feature type="compositionally biased region" description="Pro residues" evidence="14">
    <location>
        <begin position="393"/>
        <end position="403"/>
    </location>
</feature>
<evidence type="ECO:0000259" key="19">
    <source>
        <dbReference type="PROSITE" id="PS50181"/>
    </source>
</evidence>
<reference evidence="20 21" key="1">
    <citation type="journal article" date="2018" name="Genome Biol. Evol.">
        <title>Multiple Roots of Fruiting Body Formation in Amoebozoa.</title>
        <authorList>
            <person name="Hillmann F."/>
            <person name="Forbes G."/>
            <person name="Novohradska S."/>
            <person name="Ferling I."/>
            <person name="Riege K."/>
            <person name="Groth M."/>
            <person name="Westermann M."/>
            <person name="Marz M."/>
            <person name="Spaller T."/>
            <person name="Winckler T."/>
            <person name="Schaap P."/>
            <person name="Glockner G."/>
        </authorList>
    </citation>
    <scope>NUCLEOTIDE SEQUENCE [LARGE SCALE GENOMIC DNA]</scope>
    <source>
        <strain evidence="20 21">Jena</strain>
    </source>
</reference>
<dbReference type="InterPro" id="IPR051241">
    <property type="entry name" value="DZIP_RILPL"/>
</dbReference>
<keyword evidence="21" id="KW-1185">Reference proteome</keyword>
<proteinExistence type="inferred from homology"/>